<geneLocation type="mitochondrion" evidence="7"/>
<dbReference type="Proteomes" id="UP000290189">
    <property type="component" value="Unassembled WGS sequence"/>
</dbReference>
<dbReference type="GO" id="GO:0070072">
    <property type="term" value="P:vacuolar proton-transporting V-type ATPase complex assembly"/>
    <property type="evidence" value="ECO:0007669"/>
    <property type="project" value="InterPro"/>
</dbReference>
<accession>A0A3P3YAE9</accession>
<sequence length="90" mass="9677">MVTLADVVFAPENASCIHKAVVAGVAVIVIPILVFFASHSLLLPLLGVANRDSNLMYSGFIAVVAVKGVTTAYMLSVFSEPESERREKRE</sequence>
<evidence type="ECO:0000256" key="3">
    <source>
        <dbReference type="ARBA" id="ARBA00022989"/>
    </source>
</evidence>
<evidence type="ECO:0000256" key="6">
    <source>
        <dbReference type="SAM" id="Phobius"/>
    </source>
</evidence>
<organism evidence="7 8">
    <name type="scientific">Plasmodiophora brassicae</name>
    <name type="common">Clubroot disease agent</name>
    <dbReference type="NCBI Taxonomy" id="37360"/>
    <lineage>
        <taxon>Eukaryota</taxon>
        <taxon>Sar</taxon>
        <taxon>Rhizaria</taxon>
        <taxon>Endomyxa</taxon>
        <taxon>Phytomyxea</taxon>
        <taxon>Plasmodiophorida</taxon>
        <taxon>Plasmodiophoridae</taxon>
        <taxon>Plasmodiophora</taxon>
    </lineage>
</organism>
<reference evidence="7 8" key="1">
    <citation type="submission" date="2018-03" db="EMBL/GenBank/DDBJ databases">
        <authorList>
            <person name="Fogelqvist J."/>
        </authorList>
    </citation>
    <scope>NUCLEOTIDE SEQUENCE [LARGE SCALE GENOMIC DNA]</scope>
</reference>
<dbReference type="Pfam" id="PF09446">
    <property type="entry name" value="VMA21"/>
    <property type="match status" value="1"/>
</dbReference>
<keyword evidence="3 6" id="KW-1133">Transmembrane helix</keyword>
<keyword evidence="4 6" id="KW-0472">Membrane</keyword>
<keyword evidence="7" id="KW-0496">Mitochondrion</keyword>
<keyword evidence="2" id="KW-0256">Endoplasmic reticulum</keyword>
<dbReference type="GO" id="GO:0031410">
    <property type="term" value="C:cytoplasmic vesicle"/>
    <property type="evidence" value="ECO:0007669"/>
    <property type="project" value="UniProtKB-KW"/>
</dbReference>
<evidence type="ECO:0000256" key="4">
    <source>
        <dbReference type="ARBA" id="ARBA00023136"/>
    </source>
</evidence>
<feature type="transmembrane region" description="Helical" evidence="6">
    <location>
        <begin position="55"/>
        <end position="78"/>
    </location>
</feature>
<dbReference type="EMBL" id="OVEO01000007">
    <property type="protein sequence ID" value="SPQ97147.1"/>
    <property type="molecule type" value="Genomic_DNA"/>
</dbReference>
<proteinExistence type="predicted"/>
<evidence type="ECO:0000313" key="8">
    <source>
        <dbReference type="Proteomes" id="UP000290189"/>
    </source>
</evidence>
<dbReference type="AlphaFoldDB" id="A0A3P3YAE9"/>
<keyword evidence="1 6" id="KW-0812">Transmembrane</keyword>
<dbReference type="InterPro" id="IPR019013">
    <property type="entry name" value="Vma21"/>
</dbReference>
<name>A0A3P3YAE9_PLABS</name>
<keyword evidence="5" id="KW-0968">Cytoplasmic vesicle</keyword>
<evidence type="ECO:0000256" key="2">
    <source>
        <dbReference type="ARBA" id="ARBA00022824"/>
    </source>
</evidence>
<feature type="transmembrane region" description="Helical" evidence="6">
    <location>
        <begin position="20"/>
        <end position="43"/>
    </location>
</feature>
<evidence type="ECO:0000256" key="5">
    <source>
        <dbReference type="ARBA" id="ARBA00023329"/>
    </source>
</evidence>
<gene>
    <name evidence="7" type="ORF">PLBR_LOCUS4362</name>
</gene>
<evidence type="ECO:0000256" key="1">
    <source>
        <dbReference type="ARBA" id="ARBA00022692"/>
    </source>
</evidence>
<evidence type="ECO:0000313" key="7">
    <source>
        <dbReference type="EMBL" id="SPQ97147.1"/>
    </source>
</evidence>
<protein>
    <submittedName>
        <fullName evidence="7">Uncharacterized protein</fullName>
    </submittedName>
</protein>